<dbReference type="RefSeq" id="WP_377239546.1">
    <property type="nucleotide sequence ID" value="NZ_JBHLXP010000001.1"/>
</dbReference>
<evidence type="ECO:0000256" key="1">
    <source>
        <dbReference type="SAM" id="SignalP"/>
    </source>
</evidence>
<dbReference type="InterPro" id="IPR036705">
    <property type="entry name" value="Ribosyl_crysJ1_sf"/>
</dbReference>
<accession>A0ABV6BBJ4</accession>
<dbReference type="EC" id="3.2.2.-" evidence="2"/>
<sequence>MPILLPVLQQTMSRRLFLRISQFSAICCFLSSALAGAATSQASCAATAATELAVSRAAYQEKLTGFWLGLSVANWTGLVTEMDKIGGTGPAGRFYTRADWGKADEPSIWGQGVPSDLSPTINWVLRSPGQIWGSDDDSDIEYIYLQLMLQSPNPLLTGAQIRAGWLAYIYRDDNTPHRTKDGKPENFLWVSNQQAFDLMQQGWLPPFTGLPPQNPHYDMIDAQLTTELFGALAPGRPDIAQQLAYLPIRTTASGEAADIAQFYVELHARAAMFSAELVQDKTALQQALLNIATQARQTLPANQYPAKMYDFVLAQFQAGVPWEQVRDALYRRYQLEQQDGYEISAKQLYCNGCFAAGINFAASLLSYFYGAGDMQDTVKIAVLAGWDSDNPAATWGGLYGLMLGADRVEQQFGQKLSRRFDIHRTRKGFANNGQTDFATMAAQGVAVTDKVVLQLMQGRLSKDKQCWLIPLPAPIPQAPLG</sequence>
<keyword evidence="1" id="KW-0732">Signal</keyword>
<feature type="signal peptide" evidence="1">
    <location>
        <begin position="1"/>
        <end position="37"/>
    </location>
</feature>
<dbReference type="Gene3D" id="1.10.4080.10">
    <property type="entry name" value="ADP-ribosylation/Crystallin J1"/>
    <property type="match status" value="1"/>
</dbReference>
<dbReference type="InterPro" id="IPR005502">
    <property type="entry name" value="Ribosyl_crysJ1"/>
</dbReference>
<evidence type="ECO:0000313" key="3">
    <source>
        <dbReference type="Proteomes" id="UP001589813"/>
    </source>
</evidence>
<comment type="caution">
    <text evidence="2">The sequence shown here is derived from an EMBL/GenBank/DDBJ whole genome shotgun (WGS) entry which is preliminary data.</text>
</comment>
<dbReference type="Proteomes" id="UP001589813">
    <property type="component" value="Unassembled WGS sequence"/>
</dbReference>
<evidence type="ECO:0000313" key="2">
    <source>
        <dbReference type="EMBL" id="MFC0046885.1"/>
    </source>
</evidence>
<dbReference type="GO" id="GO:0016798">
    <property type="term" value="F:hydrolase activity, acting on glycosyl bonds"/>
    <property type="evidence" value="ECO:0007669"/>
    <property type="project" value="UniProtKB-KW"/>
</dbReference>
<organism evidence="2 3">
    <name type="scientific">Rheinheimera tilapiae</name>
    <dbReference type="NCBI Taxonomy" id="875043"/>
    <lineage>
        <taxon>Bacteria</taxon>
        <taxon>Pseudomonadati</taxon>
        <taxon>Pseudomonadota</taxon>
        <taxon>Gammaproteobacteria</taxon>
        <taxon>Chromatiales</taxon>
        <taxon>Chromatiaceae</taxon>
        <taxon>Rheinheimera</taxon>
    </lineage>
</organism>
<dbReference type="SUPFAM" id="SSF101478">
    <property type="entry name" value="ADP-ribosylglycohydrolase"/>
    <property type="match status" value="1"/>
</dbReference>
<dbReference type="Pfam" id="PF03747">
    <property type="entry name" value="ADP_ribosyl_GH"/>
    <property type="match status" value="1"/>
</dbReference>
<reference evidence="2 3" key="1">
    <citation type="submission" date="2024-09" db="EMBL/GenBank/DDBJ databases">
        <authorList>
            <person name="Sun Q."/>
            <person name="Mori K."/>
        </authorList>
    </citation>
    <scope>NUCLEOTIDE SEQUENCE [LARGE SCALE GENOMIC DNA]</scope>
    <source>
        <strain evidence="2 3">KCTC 23315</strain>
    </source>
</reference>
<gene>
    <name evidence="2" type="ORF">ACFFJP_01115</name>
</gene>
<keyword evidence="3" id="KW-1185">Reference proteome</keyword>
<feature type="chain" id="PRO_5045297856" evidence="1">
    <location>
        <begin position="38"/>
        <end position="481"/>
    </location>
</feature>
<dbReference type="EMBL" id="JBHLXP010000001">
    <property type="protein sequence ID" value="MFC0046885.1"/>
    <property type="molecule type" value="Genomic_DNA"/>
</dbReference>
<keyword evidence="2" id="KW-0378">Hydrolase</keyword>
<proteinExistence type="predicted"/>
<name>A0ABV6BBJ4_9GAMM</name>
<protein>
    <submittedName>
        <fullName evidence="2">ADP-ribosylglycohydrolase family protein</fullName>
        <ecNumber evidence="2">3.2.2.-</ecNumber>
    </submittedName>
</protein>
<keyword evidence="2" id="KW-0326">Glycosidase</keyword>